<dbReference type="Proteomes" id="UP000316541">
    <property type="component" value="Unassembled WGS sequence"/>
</dbReference>
<comment type="caution">
    <text evidence="2">The sequence shown here is derived from an EMBL/GenBank/DDBJ whole genome shotgun (WGS) entry which is preliminary data.</text>
</comment>
<dbReference type="RefSeq" id="WP_142617199.1">
    <property type="nucleotide sequence ID" value="NZ_VIRM01000005.1"/>
</dbReference>
<evidence type="ECO:0000313" key="3">
    <source>
        <dbReference type="Proteomes" id="UP000316541"/>
    </source>
</evidence>
<dbReference type="CDD" id="cd06530">
    <property type="entry name" value="S26_SPase_I"/>
    <property type="match status" value="1"/>
</dbReference>
<gene>
    <name evidence="2" type="ORF">FLX08_06060</name>
</gene>
<dbReference type="Gene3D" id="2.10.109.10">
    <property type="entry name" value="Umud Fragment, subunit A"/>
    <property type="match status" value="1"/>
</dbReference>
<reference evidence="2 3" key="1">
    <citation type="submission" date="2019-07" db="EMBL/GenBank/DDBJ databases">
        <title>Microbispora hainanensis DSM 45428.</title>
        <authorList>
            <person name="Thawai C."/>
        </authorList>
    </citation>
    <scope>NUCLEOTIDE SEQUENCE [LARGE SCALE GENOMIC DNA]</scope>
    <source>
        <strain evidence="2 3">DSM 45428</strain>
    </source>
</reference>
<dbReference type="GO" id="GO:0006465">
    <property type="term" value="P:signal peptide processing"/>
    <property type="evidence" value="ECO:0007669"/>
    <property type="project" value="InterPro"/>
</dbReference>
<proteinExistence type="predicted"/>
<evidence type="ECO:0000259" key="1">
    <source>
        <dbReference type="Pfam" id="PF10502"/>
    </source>
</evidence>
<dbReference type="Pfam" id="PF10502">
    <property type="entry name" value="Peptidase_S26"/>
    <property type="match status" value="1"/>
</dbReference>
<protein>
    <recommendedName>
        <fullName evidence="1">Peptidase S26 domain-containing protein</fullName>
    </recommendedName>
</protein>
<dbReference type="AlphaFoldDB" id="A0A544Z2Q5"/>
<sequence length="92" mass="9914">MFVALPAVCVVSILLLRSRFHVVSVFGLSMYPYLNAGDRVIIERRPDRCGRGDVVLIVSPGWPGQVIKRIAAVGGDRFPCDAGVVPQAMSSS</sequence>
<organism evidence="2 3">
    <name type="scientific">Microbispora hainanensis</name>
    <dbReference type="NCBI Taxonomy" id="568844"/>
    <lineage>
        <taxon>Bacteria</taxon>
        <taxon>Bacillati</taxon>
        <taxon>Actinomycetota</taxon>
        <taxon>Actinomycetes</taxon>
        <taxon>Streptosporangiales</taxon>
        <taxon>Streptosporangiaceae</taxon>
        <taxon>Microbispora</taxon>
    </lineage>
</organism>
<dbReference type="InterPro" id="IPR036286">
    <property type="entry name" value="LexA/Signal_pep-like_sf"/>
</dbReference>
<dbReference type="GO" id="GO:0004252">
    <property type="term" value="F:serine-type endopeptidase activity"/>
    <property type="evidence" value="ECO:0007669"/>
    <property type="project" value="InterPro"/>
</dbReference>
<dbReference type="SUPFAM" id="SSF51306">
    <property type="entry name" value="LexA/Signal peptidase"/>
    <property type="match status" value="1"/>
</dbReference>
<name>A0A544Z2Q5_9ACTN</name>
<dbReference type="EMBL" id="VIRM01000005">
    <property type="protein sequence ID" value="TQS22902.1"/>
    <property type="molecule type" value="Genomic_DNA"/>
</dbReference>
<feature type="domain" description="Peptidase S26" evidence="1">
    <location>
        <begin position="5"/>
        <end position="82"/>
    </location>
</feature>
<accession>A0A544Z2Q5</accession>
<dbReference type="InterPro" id="IPR019533">
    <property type="entry name" value="Peptidase_S26"/>
</dbReference>
<evidence type="ECO:0000313" key="2">
    <source>
        <dbReference type="EMBL" id="TQS22902.1"/>
    </source>
</evidence>